<keyword evidence="3" id="KW-1185">Reference proteome</keyword>
<evidence type="ECO:0008006" key="4">
    <source>
        <dbReference type="Google" id="ProtNLM"/>
    </source>
</evidence>
<organism evidence="2 3">
    <name type="scientific">Catellatospora coxensis</name>
    <dbReference type="NCBI Taxonomy" id="310354"/>
    <lineage>
        <taxon>Bacteria</taxon>
        <taxon>Bacillati</taxon>
        <taxon>Actinomycetota</taxon>
        <taxon>Actinomycetes</taxon>
        <taxon>Micromonosporales</taxon>
        <taxon>Micromonosporaceae</taxon>
        <taxon>Catellatospora</taxon>
    </lineage>
</organism>
<feature type="chain" id="PRO_5035275514" description="Peptidase inhibitor family I36" evidence="1">
    <location>
        <begin position="29"/>
        <end position="186"/>
    </location>
</feature>
<dbReference type="Gene3D" id="2.60.20.10">
    <property type="entry name" value="Crystallins"/>
    <property type="match status" value="1"/>
</dbReference>
<sequence length="186" mass="19667">MRKLHRAAMVIAAFVIVGLAVPTAPAAAAEPVDKHCVARANVAEPQAICFDTFDKALQFASGGVLYDLPKGSSVSAKVDALNAKFGVNVVNTVISIEYSGSNHTGSDLIWTGTSGNCSTPTGNVDYFASSMPAGWDNVITSFKTYANCWDKHFENTGFGGASVGYESTRSYIGGAMDNRTSSHRWS</sequence>
<evidence type="ECO:0000256" key="1">
    <source>
        <dbReference type="SAM" id="SignalP"/>
    </source>
</evidence>
<dbReference type="AlphaFoldDB" id="A0A8J3P8J6"/>
<name>A0A8J3P8J6_9ACTN</name>
<reference evidence="2 3" key="1">
    <citation type="submission" date="2021-01" db="EMBL/GenBank/DDBJ databases">
        <title>Whole genome shotgun sequence of Catellatospora coxensis NBRC 107359.</title>
        <authorList>
            <person name="Komaki H."/>
            <person name="Tamura T."/>
        </authorList>
    </citation>
    <scope>NUCLEOTIDE SEQUENCE [LARGE SCALE GENOMIC DNA]</scope>
    <source>
        <strain evidence="2 3">NBRC 107359</strain>
    </source>
</reference>
<dbReference type="Proteomes" id="UP000630887">
    <property type="component" value="Unassembled WGS sequence"/>
</dbReference>
<evidence type="ECO:0000313" key="3">
    <source>
        <dbReference type="Proteomes" id="UP000630887"/>
    </source>
</evidence>
<keyword evidence="1" id="KW-0732">Signal</keyword>
<comment type="caution">
    <text evidence="2">The sequence shown here is derived from an EMBL/GenBank/DDBJ whole genome shotgun (WGS) entry which is preliminary data.</text>
</comment>
<proteinExistence type="predicted"/>
<dbReference type="RefSeq" id="WP_203694123.1">
    <property type="nucleotide sequence ID" value="NZ_BAAALC010000029.1"/>
</dbReference>
<dbReference type="EMBL" id="BONI01000038">
    <property type="protein sequence ID" value="GIG07787.1"/>
    <property type="molecule type" value="Genomic_DNA"/>
</dbReference>
<evidence type="ECO:0000313" key="2">
    <source>
        <dbReference type="EMBL" id="GIG07787.1"/>
    </source>
</evidence>
<protein>
    <recommendedName>
        <fullName evidence="4">Peptidase inhibitor family I36</fullName>
    </recommendedName>
</protein>
<gene>
    <name evidence="2" type="ORF">Cco03nite_44870</name>
</gene>
<accession>A0A8J3P8J6</accession>
<feature type="signal peptide" evidence="1">
    <location>
        <begin position="1"/>
        <end position="28"/>
    </location>
</feature>